<comment type="caution">
    <text evidence="8">The sequence shown here is derived from an EMBL/GenBank/DDBJ whole genome shotgun (WGS) entry which is preliminary data.</text>
</comment>
<dbReference type="RefSeq" id="WP_163287322.1">
    <property type="nucleotide sequence ID" value="NZ_JAAGVY010000104.1"/>
</dbReference>
<dbReference type="InterPro" id="IPR010998">
    <property type="entry name" value="Integrase_recombinase_N"/>
</dbReference>
<dbReference type="PROSITE" id="PS51898">
    <property type="entry name" value="TYR_RECOMBINASE"/>
    <property type="match status" value="1"/>
</dbReference>
<evidence type="ECO:0000313" key="8">
    <source>
        <dbReference type="EMBL" id="NEN25880.1"/>
    </source>
</evidence>
<dbReference type="InterPro" id="IPR013762">
    <property type="entry name" value="Integrase-like_cat_sf"/>
</dbReference>
<dbReference type="InterPro" id="IPR050090">
    <property type="entry name" value="Tyrosine_recombinase_XerCD"/>
</dbReference>
<protein>
    <submittedName>
        <fullName evidence="8">Tyrosine-type recombinase/integrase</fullName>
    </submittedName>
</protein>
<dbReference type="Gene3D" id="1.10.443.10">
    <property type="entry name" value="Intergrase catalytic core"/>
    <property type="match status" value="1"/>
</dbReference>
<evidence type="ECO:0000256" key="4">
    <source>
        <dbReference type="ARBA" id="ARBA00023172"/>
    </source>
</evidence>
<dbReference type="Pfam" id="PF02899">
    <property type="entry name" value="Phage_int_SAM_1"/>
    <property type="match status" value="1"/>
</dbReference>
<evidence type="ECO:0000256" key="2">
    <source>
        <dbReference type="ARBA" id="ARBA00022908"/>
    </source>
</evidence>
<dbReference type="GO" id="GO:0015074">
    <property type="term" value="P:DNA integration"/>
    <property type="evidence" value="ECO:0007669"/>
    <property type="project" value="UniProtKB-KW"/>
</dbReference>
<dbReference type="Pfam" id="PF00589">
    <property type="entry name" value="Phage_integrase"/>
    <property type="match status" value="1"/>
</dbReference>
<feature type="domain" description="Tyr recombinase" evidence="6">
    <location>
        <begin position="106"/>
        <end position="278"/>
    </location>
</feature>
<reference evidence="8 9" key="1">
    <citation type="submission" date="2020-02" db="EMBL/GenBank/DDBJ databases">
        <title>Out from the shadows clarifying the taxonomy of the family Cryomorphaceae and related taxa by utilizing the GTDB taxonomic framework.</title>
        <authorList>
            <person name="Bowman J.P."/>
        </authorList>
    </citation>
    <scope>NUCLEOTIDE SEQUENCE [LARGE SCALE GENOMIC DNA]</scope>
    <source>
        <strain evidence="8 9">QSSC 1-22</strain>
    </source>
</reference>
<proteinExistence type="inferred from homology"/>
<dbReference type="PROSITE" id="PS51900">
    <property type="entry name" value="CB"/>
    <property type="match status" value="1"/>
</dbReference>
<keyword evidence="2" id="KW-0229">DNA integration</keyword>
<evidence type="ECO:0000313" key="9">
    <source>
        <dbReference type="Proteomes" id="UP000486602"/>
    </source>
</evidence>
<dbReference type="AlphaFoldDB" id="A0A7K3WW34"/>
<dbReference type="EMBL" id="JAAGVY010000104">
    <property type="protein sequence ID" value="NEN25880.1"/>
    <property type="molecule type" value="Genomic_DNA"/>
</dbReference>
<dbReference type="InterPro" id="IPR011010">
    <property type="entry name" value="DNA_brk_join_enz"/>
</dbReference>
<accession>A0A7K3WW34</accession>
<dbReference type="InterPro" id="IPR004107">
    <property type="entry name" value="Integrase_SAM-like_N"/>
</dbReference>
<gene>
    <name evidence="8" type="ORF">G3O08_20525</name>
</gene>
<dbReference type="GO" id="GO:0003677">
    <property type="term" value="F:DNA binding"/>
    <property type="evidence" value="ECO:0007669"/>
    <property type="project" value="UniProtKB-UniRule"/>
</dbReference>
<evidence type="ECO:0000256" key="5">
    <source>
        <dbReference type="PROSITE-ProRule" id="PRU01248"/>
    </source>
</evidence>
<dbReference type="SUPFAM" id="SSF56349">
    <property type="entry name" value="DNA breaking-rejoining enzymes"/>
    <property type="match status" value="1"/>
</dbReference>
<dbReference type="GO" id="GO:0006310">
    <property type="term" value="P:DNA recombination"/>
    <property type="evidence" value="ECO:0007669"/>
    <property type="project" value="UniProtKB-KW"/>
</dbReference>
<keyword evidence="3 5" id="KW-0238">DNA-binding</keyword>
<comment type="similarity">
    <text evidence="1">Belongs to the 'phage' integrase family.</text>
</comment>
<dbReference type="Gene3D" id="1.10.150.130">
    <property type="match status" value="1"/>
</dbReference>
<evidence type="ECO:0000256" key="3">
    <source>
        <dbReference type="ARBA" id="ARBA00023125"/>
    </source>
</evidence>
<feature type="domain" description="Core-binding (CB)" evidence="7">
    <location>
        <begin position="5"/>
        <end position="88"/>
    </location>
</feature>
<name>A0A7K3WW34_9FLAO</name>
<keyword evidence="9" id="KW-1185">Reference proteome</keyword>
<evidence type="ECO:0000259" key="7">
    <source>
        <dbReference type="PROSITE" id="PS51900"/>
    </source>
</evidence>
<keyword evidence="4" id="KW-0233">DNA recombination</keyword>
<evidence type="ECO:0000256" key="1">
    <source>
        <dbReference type="ARBA" id="ARBA00008857"/>
    </source>
</evidence>
<dbReference type="InterPro" id="IPR002104">
    <property type="entry name" value="Integrase_catalytic"/>
</dbReference>
<dbReference type="PANTHER" id="PTHR30349:SF41">
    <property type="entry name" value="INTEGRASE_RECOMBINASE PROTEIN MJ0367-RELATED"/>
    <property type="match status" value="1"/>
</dbReference>
<organism evidence="8 9">
    <name type="scientific">Cryomorpha ignava</name>
    <dbReference type="NCBI Taxonomy" id="101383"/>
    <lineage>
        <taxon>Bacteria</taxon>
        <taxon>Pseudomonadati</taxon>
        <taxon>Bacteroidota</taxon>
        <taxon>Flavobacteriia</taxon>
        <taxon>Flavobacteriales</taxon>
        <taxon>Cryomorphaceae</taxon>
        <taxon>Cryomorpha</taxon>
    </lineage>
</organism>
<evidence type="ECO:0000259" key="6">
    <source>
        <dbReference type="PROSITE" id="PS51898"/>
    </source>
</evidence>
<dbReference type="PANTHER" id="PTHR30349">
    <property type="entry name" value="PHAGE INTEGRASE-RELATED"/>
    <property type="match status" value="1"/>
</dbReference>
<dbReference type="InterPro" id="IPR044068">
    <property type="entry name" value="CB"/>
</dbReference>
<dbReference type="Proteomes" id="UP000486602">
    <property type="component" value="Unassembled WGS sequence"/>
</dbReference>
<sequence>MRQRHLSKDIETEFLSALKKKYSDRTVDLYRNNLDVFSQFLALSSKSIQDANYNDIVEFLDNLKSKGRSSQTRNQYLASLRFYYNNLKGKKFPFETYNIQRSYVGETPVHIPEEELIEIIAAAESFRDRMLICLTYGSGLELGELRELKPTDINFNNRTIKVRGRKSMFTTVLAENLVEDLKEYIKEYKPTKYLFEGQKKGTKLSDNGVRWTLNQALKKTGIVKHYKFKNLKYSFIKHLQHRGYDLLSILKLAGNSSEATAYKYLKMDTREDMLRVSPLDLIMKPKSASISTLKLSKKVSQLSNEDEKNYLLEAIQCFDSGALRAGIVITWIAAMRNLQNKLLKYHSLHSINTAIEKHVREPKPIRSITDFAYILEGVQLKAACDLGQIEKNEKLVLENCLDLRNNCGHPGQYKPEEYKALAFLEDLLTIIFDK</sequence>